<dbReference type="InterPro" id="IPR016181">
    <property type="entry name" value="Acyl_CoA_acyltransferase"/>
</dbReference>
<proteinExistence type="predicted"/>
<dbReference type="Proteomes" id="UP000243525">
    <property type="component" value="Unassembled WGS sequence"/>
</dbReference>
<dbReference type="EMBL" id="QAAD01000006">
    <property type="protein sequence ID" value="PTN09027.1"/>
    <property type="molecule type" value="Genomic_DNA"/>
</dbReference>
<gene>
    <name evidence="2" type="ORF">C8N47_106127</name>
</gene>
<keyword evidence="2" id="KW-0808">Transferase</keyword>
<dbReference type="RefSeq" id="WP_107821940.1">
    <property type="nucleotide sequence ID" value="NZ_OY782574.1"/>
</dbReference>
<protein>
    <submittedName>
        <fullName evidence="2">L-amino acid N-acyltransferase YncA</fullName>
    </submittedName>
</protein>
<keyword evidence="1" id="KW-0812">Transmembrane</keyword>
<evidence type="ECO:0000313" key="2">
    <source>
        <dbReference type="EMBL" id="PTN09027.1"/>
    </source>
</evidence>
<feature type="transmembrane region" description="Helical" evidence="1">
    <location>
        <begin position="240"/>
        <end position="261"/>
    </location>
</feature>
<organism evidence="2 3">
    <name type="scientific">Mangrovibacterium marinum</name>
    <dbReference type="NCBI Taxonomy" id="1639118"/>
    <lineage>
        <taxon>Bacteria</taxon>
        <taxon>Pseudomonadati</taxon>
        <taxon>Bacteroidota</taxon>
        <taxon>Bacteroidia</taxon>
        <taxon>Marinilabiliales</taxon>
        <taxon>Prolixibacteraceae</taxon>
        <taxon>Mangrovibacterium</taxon>
    </lineage>
</organism>
<feature type="transmembrane region" description="Helical" evidence="1">
    <location>
        <begin position="317"/>
        <end position="335"/>
    </location>
</feature>
<keyword evidence="1" id="KW-0472">Membrane</keyword>
<dbReference type="AlphaFoldDB" id="A0A2T5C2V4"/>
<evidence type="ECO:0000313" key="3">
    <source>
        <dbReference type="Proteomes" id="UP000243525"/>
    </source>
</evidence>
<reference evidence="2 3" key="1">
    <citation type="submission" date="2018-04" db="EMBL/GenBank/DDBJ databases">
        <title>Genomic Encyclopedia of Archaeal and Bacterial Type Strains, Phase II (KMG-II): from individual species to whole genera.</title>
        <authorList>
            <person name="Goeker M."/>
        </authorList>
    </citation>
    <scope>NUCLEOTIDE SEQUENCE [LARGE SCALE GENOMIC DNA]</scope>
    <source>
        <strain evidence="2 3">DSM 28823</strain>
    </source>
</reference>
<dbReference type="Gene3D" id="3.40.630.30">
    <property type="match status" value="1"/>
</dbReference>
<accession>A0A2T5C2V4</accession>
<dbReference type="SUPFAM" id="SSF55729">
    <property type="entry name" value="Acyl-CoA N-acyltransferases (Nat)"/>
    <property type="match status" value="1"/>
</dbReference>
<evidence type="ECO:0000256" key="1">
    <source>
        <dbReference type="SAM" id="Phobius"/>
    </source>
</evidence>
<dbReference type="GO" id="GO:0016746">
    <property type="term" value="F:acyltransferase activity"/>
    <property type="evidence" value="ECO:0007669"/>
    <property type="project" value="UniProtKB-KW"/>
</dbReference>
<feature type="transmembrane region" description="Helical" evidence="1">
    <location>
        <begin position="216"/>
        <end position="234"/>
    </location>
</feature>
<name>A0A2T5C2V4_9BACT</name>
<keyword evidence="3" id="KW-1185">Reference proteome</keyword>
<sequence>MNFRLATENDLEEIFRIASAWDVNHVTDKNEGFFVSSFSLAYYQKAFKNGHLFYLVTIDGQIEAFIYGYHNDKIDASTTVNKLIIANFPGTYFVTKQICRRKDSNKGKGATKALYETFIKYIDCPIVTAIVLKPYNARSVIFHEKMGFDKVLETTPFEADADGVIRPRGIWLLAPYKLEMATTYIKKDFSLEALVDFHQSAIMLYTHEDNLNWTKLGLNVTFMFAMMASTPFFMRLDFSIKNMILLVLVGLLGILINWLFATKLKSGLEYMRCHKETAQNLEKSVMRYGPNVPVLNVHHKNINGVSKTNNIMRKVPSLLLIIWVITFFFMLLTMLEKQLVTG</sequence>
<keyword evidence="2" id="KW-0012">Acyltransferase</keyword>
<comment type="caution">
    <text evidence="2">The sequence shown here is derived from an EMBL/GenBank/DDBJ whole genome shotgun (WGS) entry which is preliminary data.</text>
</comment>
<keyword evidence="1" id="KW-1133">Transmembrane helix</keyword>
<dbReference type="OrthoDB" id="7058586at2"/>